<keyword evidence="4" id="KW-0804">Transcription</keyword>
<evidence type="ECO:0000259" key="7">
    <source>
        <dbReference type="PROSITE" id="PS50811"/>
    </source>
</evidence>
<name>A0ABQ7BQC6_BRACR</name>
<dbReference type="Proteomes" id="UP000266723">
    <property type="component" value="Unassembled WGS sequence"/>
</dbReference>
<proteinExistence type="predicted"/>
<evidence type="ECO:0000313" key="9">
    <source>
        <dbReference type="Proteomes" id="UP000266723"/>
    </source>
</evidence>
<accession>A0ABQ7BQC6</accession>
<dbReference type="InterPro" id="IPR003657">
    <property type="entry name" value="WRKY_dom"/>
</dbReference>
<dbReference type="Pfam" id="PF03106">
    <property type="entry name" value="WRKY"/>
    <property type="match status" value="1"/>
</dbReference>
<dbReference type="PANTHER" id="PTHR31221">
    <property type="entry name" value="WRKY TRANSCRIPTION FACTOR PROTEIN 1-RELATED"/>
    <property type="match status" value="1"/>
</dbReference>
<dbReference type="SMART" id="SM00774">
    <property type="entry name" value="WRKY"/>
    <property type="match status" value="1"/>
</dbReference>
<dbReference type="SUPFAM" id="SSF118290">
    <property type="entry name" value="WRKY DNA-binding domain"/>
    <property type="match status" value="1"/>
</dbReference>
<reference evidence="8 9" key="1">
    <citation type="journal article" date="2020" name="BMC Genomics">
        <title>Intraspecific diversification of the crop wild relative Brassica cretica Lam. using demographic model selection.</title>
        <authorList>
            <person name="Kioukis A."/>
            <person name="Michalopoulou V.A."/>
            <person name="Briers L."/>
            <person name="Pirintsos S."/>
            <person name="Studholme D.J."/>
            <person name="Pavlidis P."/>
            <person name="Sarris P.F."/>
        </authorList>
    </citation>
    <scope>NUCLEOTIDE SEQUENCE [LARGE SCALE GENOMIC DNA]</scope>
    <source>
        <strain evidence="9">cv. PFS-1207/04</strain>
    </source>
</reference>
<evidence type="ECO:0000256" key="4">
    <source>
        <dbReference type="ARBA" id="ARBA00023163"/>
    </source>
</evidence>
<keyword evidence="9" id="KW-1185">Reference proteome</keyword>
<dbReference type="EMBL" id="QGKV02001507">
    <property type="protein sequence ID" value="KAF3534394.1"/>
    <property type="molecule type" value="Genomic_DNA"/>
</dbReference>
<protein>
    <recommendedName>
        <fullName evidence="7">WRKY domain-containing protein</fullName>
    </recommendedName>
</protein>
<evidence type="ECO:0000256" key="1">
    <source>
        <dbReference type="ARBA" id="ARBA00004123"/>
    </source>
</evidence>
<sequence>MGTINQGISLYDEPQNIINPNSNHLGFFLSFPNQTLSSSSSPSPSSSSPSLASSFLSHHSLNSFLQNNPPSFLTHPQDPINSMANLPETLISISSLSPSKQKDAHDGIVNLDHHRLTGGISSQRPYLNQWAGSCQAEYGYSKKNNHGSEIHVYDIDDDVGNGGRINDDEDHQHNDTLRRDKHNTTPVGVGCTLKMKKLKTRRKVREPRFCFKTLSDVDVLDDGYRWRKYGQKVVKNTQHPRSYYRCTQDKCRVKKRVERLADDPRMVITTYEGRHLHPPSNHLDDDSLSYSHHSPLSNFFW</sequence>
<comment type="caution">
    <text evidence="8">The sequence shown here is derived from an EMBL/GenBank/DDBJ whole genome shotgun (WGS) entry which is preliminary data.</text>
</comment>
<dbReference type="PROSITE" id="PS50811">
    <property type="entry name" value="WRKY"/>
    <property type="match status" value="1"/>
</dbReference>
<feature type="region of interest" description="Disordered" evidence="6">
    <location>
        <begin position="164"/>
        <end position="183"/>
    </location>
</feature>
<dbReference type="Gene3D" id="2.20.25.80">
    <property type="entry name" value="WRKY domain"/>
    <property type="match status" value="1"/>
</dbReference>
<gene>
    <name evidence="8" type="ORF">DY000_02036195</name>
</gene>
<evidence type="ECO:0000313" key="8">
    <source>
        <dbReference type="EMBL" id="KAF3534394.1"/>
    </source>
</evidence>
<dbReference type="InterPro" id="IPR036576">
    <property type="entry name" value="WRKY_dom_sf"/>
</dbReference>
<keyword evidence="5" id="KW-0539">Nucleus</keyword>
<keyword evidence="3" id="KW-0238">DNA-binding</keyword>
<dbReference type="PANTHER" id="PTHR31221:SF17">
    <property type="entry name" value="WRKY TRANSCRIPTION FACTOR 13-RELATED"/>
    <property type="match status" value="1"/>
</dbReference>
<comment type="subcellular location">
    <subcellularLocation>
        <location evidence="1">Nucleus</location>
    </subcellularLocation>
</comment>
<feature type="domain" description="WRKY" evidence="7">
    <location>
        <begin position="215"/>
        <end position="280"/>
    </location>
</feature>
<organism evidence="8 9">
    <name type="scientific">Brassica cretica</name>
    <name type="common">Mustard</name>
    <dbReference type="NCBI Taxonomy" id="69181"/>
    <lineage>
        <taxon>Eukaryota</taxon>
        <taxon>Viridiplantae</taxon>
        <taxon>Streptophyta</taxon>
        <taxon>Embryophyta</taxon>
        <taxon>Tracheophyta</taxon>
        <taxon>Spermatophyta</taxon>
        <taxon>Magnoliopsida</taxon>
        <taxon>eudicotyledons</taxon>
        <taxon>Gunneridae</taxon>
        <taxon>Pentapetalae</taxon>
        <taxon>rosids</taxon>
        <taxon>malvids</taxon>
        <taxon>Brassicales</taxon>
        <taxon>Brassicaceae</taxon>
        <taxon>Brassiceae</taxon>
        <taxon>Brassica</taxon>
    </lineage>
</organism>
<evidence type="ECO:0000256" key="3">
    <source>
        <dbReference type="ARBA" id="ARBA00023125"/>
    </source>
</evidence>
<evidence type="ECO:0000256" key="2">
    <source>
        <dbReference type="ARBA" id="ARBA00023015"/>
    </source>
</evidence>
<evidence type="ECO:0000256" key="5">
    <source>
        <dbReference type="ARBA" id="ARBA00023242"/>
    </source>
</evidence>
<evidence type="ECO:0000256" key="6">
    <source>
        <dbReference type="SAM" id="MobiDB-lite"/>
    </source>
</evidence>
<keyword evidence="2" id="KW-0805">Transcription regulation</keyword>
<dbReference type="InterPro" id="IPR044810">
    <property type="entry name" value="WRKY_plant"/>
</dbReference>